<dbReference type="Gene3D" id="3.50.30.10">
    <property type="entry name" value="Phosphohistidine domain"/>
    <property type="match status" value="1"/>
</dbReference>
<dbReference type="PANTHER" id="PTHR43615:SF1">
    <property type="entry name" value="PPDK_N DOMAIN-CONTAINING PROTEIN"/>
    <property type="match status" value="1"/>
</dbReference>
<name>A0A7C2K168_UNCW3</name>
<dbReference type="SUPFAM" id="SSF52009">
    <property type="entry name" value="Phosphohistidine domain"/>
    <property type="match status" value="1"/>
</dbReference>
<protein>
    <recommendedName>
        <fullName evidence="1">PEP-utilising enzyme mobile domain-containing protein</fullName>
    </recommendedName>
</protein>
<dbReference type="GO" id="GO:0016772">
    <property type="term" value="F:transferase activity, transferring phosphorus-containing groups"/>
    <property type="evidence" value="ECO:0007669"/>
    <property type="project" value="InterPro"/>
</dbReference>
<dbReference type="InterPro" id="IPR008279">
    <property type="entry name" value="PEP-util_enz_mobile_dom"/>
</dbReference>
<feature type="domain" description="PEP-utilising enzyme mobile" evidence="1">
    <location>
        <begin position="495"/>
        <end position="565"/>
    </location>
</feature>
<sequence length="571" mass="66434">MEAKGGGKIKLWDEVPGYDLIEEVDLPLFHSWFLAATHSIPPWTPLFGWHWHRFCSHGTKYAANELSIPTCKGWEMRYRNGGLYCAFIIVRDEKEIAERQARFRESLRFWLENFEKKWEEYKRELLGIYAKLRELDVENASNYQLHQHNYDMILASKRVWEIHHIGMYATYSAWVVLEDVCKERFGIKDQDPEFLDMVRGIDNKLYQMEKKLWEFGRLAIDMKLGSLFKEYSPEEIVKKLRESERGKEWFKRFMEYLETDEVGGWRMRRAHDLNEPYWLEDPVTPIGVIKEYVMKGGHEFKLDKTRPQLIKRKEAAIKSFLQKVPEEERNFFEALIRLAGQASSYSEEHDLYCELMLHAHLRRGYLAIGKRLAEKGTIDNPEDVFMLNPDEIDRVMMIPEAHDLRWITRRRRAAWEEWQTTPNPPLITDRSGLEEAVKNDMLPSKDAIAMKVVVGEMPVAKPELKADLIGICGSPGEAEGRARVVYKFLDLKDVEPGEIIVCPAVNPTWTVVFQYINGVICESGGTLSHAAIISREYDIPAILNVFGATQKIQTGQRVRIDAPNGAVYILE</sequence>
<gene>
    <name evidence="2" type="ORF">ENQ77_03405</name>
</gene>
<dbReference type="InterPro" id="IPR051549">
    <property type="entry name" value="PEP_Utilizing_Enz"/>
</dbReference>
<evidence type="ECO:0000259" key="1">
    <source>
        <dbReference type="Pfam" id="PF00391"/>
    </source>
</evidence>
<dbReference type="EMBL" id="DSOL01000098">
    <property type="protein sequence ID" value="HEN27706.1"/>
    <property type="molecule type" value="Genomic_DNA"/>
</dbReference>
<accession>A0A7C2K168</accession>
<organism evidence="2">
    <name type="scientific">candidate division WOR-3 bacterium</name>
    <dbReference type="NCBI Taxonomy" id="2052148"/>
    <lineage>
        <taxon>Bacteria</taxon>
        <taxon>Bacteria division WOR-3</taxon>
    </lineage>
</organism>
<comment type="caution">
    <text evidence="2">The sequence shown here is derived from an EMBL/GenBank/DDBJ whole genome shotgun (WGS) entry which is preliminary data.</text>
</comment>
<evidence type="ECO:0000313" key="2">
    <source>
        <dbReference type="EMBL" id="HEN27706.1"/>
    </source>
</evidence>
<dbReference type="InterPro" id="IPR036637">
    <property type="entry name" value="Phosphohistidine_dom_sf"/>
</dbReference>
<dbReference type="PANTHER" id="PTHR43615">
    <property type="entry name" value="PHOSPHOENOLPYRUVATE SYNTHASE-RELATED"/>
    <property type="match status" value="1"/>
</dbReference>
<dbReference type="AlphaFoldDB" id="A0A7C2K168"/>
<dbReference type="Pfam" id="PF00391">
    <property type="entry name" value="PEP-utilizers"/>
    <property type="match status" value="1"/>
</dbReference>
<proteinExistence type="predicted"/>
<reference evidence="2" key="1">
    <citation type="journal article" date="2020" name="mSystems">
        <title>Genome- and Community-Level Interaction Insights into Carbon Utilization and Element Cycling Functions of Hydrothermarchaeota in Hydrothermal Sediment.</title>
        <authorList>
            <person name="Zhou Z."/>
            <person name="Liu Y."/>
            <person name="Xu W."/>
            <person name="Pan J."/>
            <person name="Luo Z.H."/>
            <person name="Li M."/>
        </authorList>
    </citation>
    <scope>NUCLEOTIDE SEQUENCE [LARGE SCALE GENOMIC DNA]</scope>
    <source>
        <strain evidence="2">SpSt-34</strain>
    </source>
</reference>